<dbReference type="RefSeq" id="WP_176354167.1">
    <property type="nucleotide sequence ID" value="NZ_JABWDU010000003.1"/>
</dbReference>
<name>A0A7Y6Q6L0_9HYPH</name>
<evidence type="ECO:0000313" key="2">
    <source>
        <dbReference type="Proteomes" id="UP000520198"/>
    </source>
</evidence>
<proteinExistence type="predicted"/>
<reference evidence="1 2" key="1">
    <citation type="submission" date="2020-06" db="EMBL/GenBank/DDBJ databases">
        <authorList>
            <person name="Grouzdev D.S."/>
        </authorList>
    </citation>
    <scope>NUCLEOTIDE SEQUENCE [LARGE SCALE GENOMIC DNA]</scope>
    <source>
        <strain evidence="1 2">HO-A22</strain>
    </source>
</reference>
<comment type="caution">
    <text evidence="1">The sequence shown here is derived from an EMBL/GenBank/DDBJ whole genome shotgun (WGS) entry which is preliminary data.</text>
</comment>
<protein>
    <submittedName>
        <fullName evidence="1">Uncharacterized protein</fullName>
    </submittedName>
</protein>
<dbReference type="Proteomes" id="UP000520198">
    <property type="component" value="Unassembled WGS sequence"/>
</dbReference>
<dbReference type="EMBL" id="JABWDU010000003">
    <property type="protein sequence ID" value="NVD40018.1"/>
    <property type="molecule type" value="Genomic_DNA"/>
</dbReference>
<keyword evidence="2" id="KW-1185">Reference proteome</keyword>
<organism evidence="1 2">
    <name type="scientific">Ensifer oleiphilus</name>
    <dbReference type="NCBI Taxonomy" id="2742698"/>
    <lineage>
        <taxon>Bacteria</taxon>
        <taxon>Pseudomonadati</taxon>
        <taxon>Pseudomonadota</taxon>
        <taxon>Alphaproteobacteria</taxon>
        <taxon>Hyphomicrobiales</taxon>
        <taxon>Rhizobiaceae</taxon>
        <taxon>Sinorhizobium/Ensifer group</taxon>
        <taxon>Ensifer</taxon>
    </lineage>
</organism>
<dbReference type="AlphaFoldDB" id="A0A7Y6Q6L0"/>
<evidence type="ECO:0000313" key="1">
    <source>
        <dbReference type="EMBL" id="NVD40018.1"/>
    </source>
</evidence>
<accession>A0A7Y6Q6L0</accession>
<sequence>MVSEPSVEDATNRIYESLQADNADIDVHIAALKAALVRTGLKEAVFDPVKLVQNNRSGRKLMQAYFRQRGVTVKFSA</sequence>
<gene>
    <name evidence="1" type="ORF">HT585_14220</name>
</gene>